<dbReference type="PANTHER" id="PTHR22648:SF0">
    <property type="entry name" value="TRANSCRIPTION TERMINATION_ANTITERMINATION PROTEIN NUSA"/>
    <property type="match status" value="1"/>
</dbReference>
<dbReference type="EMBL" id="JBGEDP010000003">
    <property type="protein sequence ID" value="MEY8019059.1"/>
    <property type="molecule type" value="Genomic_DNA"/>
</dbReference>
<reference evidence="7 8" key="1">
    <citation type="submission" date="2024-08" db="EMBL/GenBank/DDBJ databases">
        <title>Mycobacterium servetensis sp. nov., a novel rapid-growing mycobacterial species recovered from a human patient in Zaragoza, Spain.</title>
        <authorList>
            <person name="Tristancho-Baro A.I."/>
            <person name="Buenestado-Serrano S."/>
            <person name="Garcia De Viedma D."/>
            <person name="Milagro-Beamonte A."/>
            <person name="Burillo N."/>
            <person name="Sanz S."/>
            <person name="Lopez-Calleja A.I."/>
            <person name="Penas-Utrilla D."/>
            <person name="Guardingo M."/>
            <person name="Garcia M.J."/>
            <person name="Vinuelas-Bayon J."/>
        </authorList>
    </citation>
    <scope>NUCLEOTIDE SEQUENCE [LARGE SCALE GENOMIC DNA]</scope>
    <source>
        <strain evidence="8">HUMS_12744610</strain>
    </source>
</reference>
<evidence type="ECO:0000313" key="7">
    <source>
        <dbReference type="EMBL" id="MEY8019059.1"/>
    </source>
</evidence>
<feature type="domain" description="Transcription factor NusA first KH" evidence="6">
    <location>
        <begin position="21"/>
        <end position="95"/>
    </location>
</feature>
<protein>
    <recommendedName>
        <fullName evidence="6">Transcription factor NusA first KH domain-containing protein</fullName>
    </recommendedName>
</protein>
<keyword evidence="5" id="KW-0804">Transcription</keyword>
<keyword evidence="2" id="KW-0963">Cytoplasm</keyword>
<comment type="caution">
    <text evidence="7">The sequence shown here is derived from an EMBL/GenBank/DDBJ whole genome shotgun (WGS) entry which is preliminary data.</text>
</comment>
<proteinExistence type="predicted"/>
<dbReference type="InterPro" id="IPR030842">
    <property type="entry name" value="TF_NusA_bacterial"/>
</dbReference>
<dbReference type="InterPro" id="IPR015946">
    <property type="entry name" value="KH_dom-like_a/b"/>
</dbReference>
<sequence>MTALNEVCGPILRRPDSGDSDRDLFEDLFARRIHDVANGSIRVVSAVRRPGRGSVVAVQSAAAGVDAAAACIGSGGCRVRDIEAWFPGEHITIVSSDPPSPPVTATGAAYQRVRGESAALVSRHSHIEE</sequence>
<dbReference type="PANTHER" id="PTHR22648">
    <property type="entry name" value="TRANSCRIPTION TERMINATION FACTOR NUSA"/>
    <property type="match status" value="1"/>
</dbReference>
<dbReference type="RefSeq" id="WP_369742090.1">
    <property type="nucleotide sequence ID" value="NZ_JBGEDP010000003.1"/>
</dbReference>
<evidence type="ECO:0000256" key="5">
    <source>
        <dbReference type="ARBA" id="ARBA00023163"/>
    </source>
</evidence>
<accession>A0ABV4C943</accession>
<evidence type="ECO:0000256" key="2">
    <source>
        <dbReference type="ARBA" id="ARBA00022490"/>
    </source>
</evidence>
<keyword evidence="4" id="KW-0805">Transcription regulation</keyword>
<organism evidence="7 8">
    <name type="scientific">Mycobacterium servetii</name>
    <dbReference type="NCBI Taxonomy" id="3237418"/>
    <lineage>
        <taxon>Bacteria</taxon>
        <taxon>Bacillati</taxon>
        <taxon>Actinomycetota</taxon>
        <taxon>Actinomycetes</taxon>
        <taxon>Mycobacteriales</taxon>
        <taxon>Mycobacteriaceae</taxon>
        <taxon>Mycobacterium</taxon>
    </lineage>
</organism>
<evidence type="ECO:0000256" key="3">
    <source>
        <dbReference type="ARBA" id="ARBA00022884"/>
    </source>
</evidence>
<keyword evidence="1" id="KW-0806">Transcription termination</keyword>
<dbReference type="InterPro" id="IPR025249">
    <property type="entry name" value="TF_NusA_KH_1st"/>
</dbReference>
<dbReference type="Pfam" id="PF13184">
    <property type="entry name" value="KH_NusA_1st"/>
    <property type="match status" value="1"/>
</dbReference>
<evidence type="ECO:0000313" key="8">
    <source>
        <dbReference type="Proteomes" id="UP001564760"/>
    </source>
</evidence>
<dbReference type="Gene3D" id="3.30.300.20">
    <property type="match status" value="1"/>
</dbReference>
<dbReference type="InterPro" id="IPR009019">
    <property type="entry name" value="KH_sf_prok-type"/>
</dbReference>
<keyword evidence="8" id="KW-1185">Reference proteome</keyword>
<dbReference type="Proteomes" id="UP001564760">
    <property type="component" value="Unassembled WGS sequence"/>
</dbReference>
<evidence type="ECO:0000256" key="4">
    <source>
        <dbReference type="ARBA" id="ARBA00023015"/>
    </source>
</evidence>
<name>A0ABV4C943_9MYCO</name>
<dbReference type="SUPFAM" id="SSF54814">
    <property type="entry name" value="Prokaryotic type KH domain (KH-domain type II)"/>
    <property type="match status" value="1"/>
</dbReference>
<evidence type="ECO:0000256" key="1">
    <source>
        <dbReference type="ARBA" id="ARBA00022472"/>
    </source>
</evidence>
<keyword evidence="3" id="KW-0694">RNA-binding</keyword>
<gene>
    <name evidence="7" type="ORF">AB8998_30885</name>
</gene>
<evidence type="ECO:0000259" key="6">
    <source>
        <dbReference type="Pfam" id="PF13184"/>
    </source>
</evidence>